<dbReference type="InterPro" id="IPR018097">
    <property type="entry name" value="EGF_Ca-bd_CS"/>
</dbReference>
<dbReference type="SUPFAM" id="SSF57184">
    <property type="entry name" value="Growth factor receptor domain"/>
    <property type="match status" value="1"/>
</dbReference>
<dbReference type="Proteomes" id="UP000001646">
    <property type="component" value="Unplaced"/>
</dbReference>
<evidence type="ECO:0000256" key="9">
    <source>
        <dbReference type="SAM" id="MobiDB-lite"/>
    </source>
</evidence>
<dbReference type="PROSITE" id="PS50026">
    <property type="entry name" value="EGF_3"/>
    <property type="match status" value="2"/>
</dbReference>
<feature type="compositionally biased region" description="Pro residues" evidence="9">
    <location>
        <begin position="267"/>
        <end position="279"/>
    </location>
</feature>
<feature type="domain" description="VWFC" evidence="11">
    <location>
        <begin position="521"/>
        <end position="581"/>
    </location>
</feature>
<dbReference type="FunFam" id="2.10.25.10:FF:000361">
    <property type="entry name" value="von Willebrand factor C and EGF domain-containing protein"/>
    <property type="match status" value="1"/>
</dbReference>
<dbReference type="PROSITE" id="PS01187">
    <property type="entry name" value="EGF_CA"/>
    <property type="match status" value="1"/>
</dbReference>
<feature type="domain" description="EGF-like" evidence="10">
    <location>
        <begin position="156"/>
        <end position="194"/>
    </location>
</feature>
<protein>
    <submittedName>
        <fullName evidence="12">von Willebrand factor C and EGF domains</fullName>
    </submittedName>
</protein>
<evidence type="ECO:0000259" key="11">
    <source>
        <dbReference type="PROSITE" id="PS50184"/>
    </source>
</evidence>
<dbReference type="Pfam" id="PF23334">
    <property type="entry name" value="VWC2L_2nd"/>
    <property type="match status" value="2"/>
</dbReference>
<keyword evidence="2" id="KW-0964">Secreted</keyword>
<feature type="domain" description="VWFC" evidence="11">
    <location>
        <begin position="582"/>
        <end position="640"/>
    </location>
</feature>
<dbReference type="GO" id="GO:0005576">
    <property type="term" value="C:extracellular region"/>
    <property type="evidence" value="ECO:0007669"/>
    <property type="project" value="UniProtKB-SubCell"/>
</dbReference>
<dbReference type="PANTHER" id="PTHR47333:SF1">
    <property type="entry name" value="VON WILLEBRAND FACTOR C AND EGF DOMAIN-CONTAINING PROTEIN"/>
    <property type="match status" value="1"/>
</dbReference>
<dbReference type="Gene3D" id="6.20.200.20">
    <property type="match status" value="4"/>
</dbReference>
<dbReference type="InterPro" id="IPR001881">
    <property type="entry name" value="EGF-like_Ca-bd_dom"/>
</dbReference>
<evidence type="ECO:0000259" key="10">
    <source>
        <dbReference type="PROSITE" id="PS50026"/>
    </source>
</evidence>
<keyword evidence="6" id="KW-1015">Disulfide bond</keyword>
<dbReference type="InParanoid" id="A0A803SU48"/>
<dbReference type="CDD" id="cd00054">
    <property type="entry name" value="EGF_CA"/>
    <property type="match status" value="1"/>
</dbReference>
<dbReference type="AlphaFoldDB" id="A0A803SU48"/>
<gene>
    <name evidence="12" type="primary">VWCE</name>
</gene>
<proteinExistence type="predicted"/>
<keyword evidence="13" id="KW-1185">Reference proteome</keyword>
<keyword evidence="4" id="KW-0732">Signal</keyword>
<dbReference type="InterPro" id="IPR052080">
    <property type="entry name" value="vWF_C/EGF_Fibrillin"/>
</dbReference>
<dbReference type="PROSITE" id="PS00010">
    <property type="entry name" value="ASX_HYDROXYL"/>
    <property type="match status" value="2"/>
</dbReference>
<reference evidence="12" key="1">
    <citation type="submission" date="2009-12" db="EMBL/GenBank/DDBJ databases">
        <title>The Genome Sequence of Anolis carolinensis (Green Anole Lizard).</title>
        <authorList>
            <consortium name="The Genome Sequencing Platform"/>
            <person name="Di Palma F."/>
            <person name="Alfoldi J."/>
            <person name="Heiman D."/>
            <person name="Young S."/>
            <person name="Grabherr M."/>
            <person name="Johnson J."/>
            <person name="Lander E.S."/>
            <person name="Lindblad-Toh K."/>
        </authorList>
    </citation>
    <scope>NUCLEOTIDE SEQUENCE [LARGE SCALE GENOMIC DNA]</scope>
    <source>
        <strain evidence="12">JBL SC #1</strain>
    </source>
</reference>
<dbReference type="PROSITE" id="PS01186">
    <property type="entry name" value="EGF_2"/>
    <property type="match status" value="2"/>
</dbReference>
<comment type="subcellular location">
    <subcellularLocation>
        <location evidence="1">Secreted</location>
    </subcellularLocation>
</comment>
<dbReference type="InterPro" id="IPR000152">
    <property type="entry name" value="EGF-type_Asp/Asn_hydroxyl_site"/>
</dbReference>
<evidence type="ECO:0000313" key="12">
    <source>
        <dbReference type="Ensembl" id="ENSACAP00000026488.1"/>
    </source>
</evidence>
<dbReference type="InterPro" id="IPR001007">
    <property type="entry name" value="VWF_dom"/>
</dbReference>
<evidence type="ECO:0000256" key="2">
    <source>
        <dbReference type="ARBA" id="ARBA00022525"/>
    </source>
</evidence>
<feature type="region of interest" description="Disordered" evidence="9">
    <location>
        <begin position="259"/>
        <end position="298"/>
    </location>
</feature>
<dbReference type="SMART" id="SM00215">
    <property type="entry name" value="VWC_out"/>
    <property type="match status" value="3"/>
</dbReference>
<dbReference type="GO" id="GO:0005737">
    <property type="term" value="C:cytoplasm"/>
    <property type="evidence" value="ECO:0000318"/>
    <property type="project" value="GO_Central"/>
</dbReference>
<dbReference type="PROSITE" id="PS01208">
    <property type="entry name" value="VWFC_1"/>
    <property type="match status" value="2"/>
</dbReference>
<dbReference type="PROSITE" id="PS50184">
    <property type="entry name" value="VWFC_2"/>
    <property type="match status" value="4"/>
</dbReference>
<sequence length="731" mass="77997">LEGRYFDSFRTTVLRRLGPHVCLSGFGSGCCPGWIPAPGSGQCTLPLCSFGCGSGFCIAPNLCSCRDGGQGITYPPGACGEYGCDLACNHGGCQEMARVCPLGFSMMETANGVRCTDIDECLSASCEGLCVNTEGGFVCECGSGMQLSADRHSCLDTDECLATPCQHHCKNSIGSYRCSCHAGFYLHGNRHSCVDVNECRRPSEKRTCQHSCHNTLGSFICSCRPGYHLSGDRVSCEGFSKTSLGPSPILQSLQHPPTLLRLSPESPAGPPRVSPPSWAPAPHSAPRTPPPSPSLSTRLTARPLVTMSPLPPSLLQEEIATPVLPSPSAPLTSLPALPATCWYEGTLHENGSYWIKQRCLNCSCESGQVRCQAMMCEVTCSHAIPAAEGECCPSCRGCLYYGISRTEGEVFSLSEDNCTVCVCLAGNVSCISPECAPSPCPSSAQSDCCPCQPVECHFRGQTYAEGTEFSLDGDDCTTCVCRQGEVECSFAPCPTLECPQDEWLLAPGQCCFTCRKAAPTTGCFVDDNGVEFPIGQIWSPGDPCELCICQADGSVSCKRTDCLETCPHPIRIPGQCCPDCSAGCSYAGRIFYNNETFPSVLDPCLSCICLLGSVACSPLDCIVFCTYPFHPEGECCPVCHGKHYNFKCSVICMYGHVSQMGLDTLFCHSTCILCCASCADCNYKGRKVVNGHNFVPEGEPCISCTCQVRLSGSPSNMTFSCSLVMVPLLSH</sequence>
<dbReference type="FunFam" id="2.10.25.10:FF:000059">
    <property type="entry name" value="Mannan-binding lectin serine protease 1"/>
    <property type="match status" value="1"/>
</dbReference>
<evidence type="ECO:0000256" key="8">
    <source>
        <dbReference type="PROSITE-ProRule" id="PRU00076"/>
    </source>
</evidence>
<feature type="domain" description="VWFC" evidence="11">
    <location>
        <begin position="339"/>
        <end position="396"/>
    </location>
</feature>
<dbReference type="Pfam" id="PF00093">
    <property type="entry name" value="VWC"/>
    <property type="match status" value="2"/>
</dbReference>
<dbReference type="Ensembl" id="ENSACAT00000045773.1">
    <property type="protein sequence ID" value="ENSACAP00000026488.1"/>
    <property type="gene ID" value="ENSACAG00000017769.4"/>
</dbReference>
<dbReference type="GO" id="GO:0098586">
    <property type="term" value="P:cellular response to virus"/>
    <property type="evidence" value="ECO:0000318"/>
    <property type="project" value="GO_Central"/>
</dbReference>
<dbReference type="SMART" id="SM00214">
    <property type="entry name" value="VWC"/>
    <property type="match status" value="5"/>
</dbReference>
<evidence type="ECO:0000256" key="3">
    <source>
        <dbReference type="ARBA" id="ARBA00022536"/>
    </source>
</evidence>
<dbReference type="PANTHER" id="PTHR47333">
    <property type="entry name" value="VON WILLEBRAND FACTOR C AND EGF DOMAIN-CONTAINING PROTEIN"/>
    <property type="match status" value="1"/>
</dbReference>
<dbReference type="GO" id="GO:0005509">
    <property type="term" value="F:calcium ion binding"/>
    <property type="evidence" value="ECO:0007669"/>
    <property type="project" value="InterPro"/>
</dbReference>
<comment type="caution">
    <text evidence="8">Lacks conserved residue(s) required for the propagation of feature annotation.</text>
</comment>
<dbReference type="FunFam" id="2.10.25.10:FF:000240">
    <property type="entry name" value="Vitamin K-dependent protein S"/>
    <property type="match status" value="1"/>
</dbReference>
<dbReference type="InterPro" id="IPR009030">
    <property type="entry name" value="Growth_fac_rcpt_cys_sf"/>
</dbReference>
<feature type="domain" description="VWFC" evidence="11">
    <location>
        <begin position="454"/>
        <end position="515"/>
    </location>
</feature>
<dbReference type="InterPro" id="IPR026823">
    <property type="entry name" value="cEGF"/>
</dbReference>
<evidence type="ECO:0000313" key="13">
    <source>
        <dbReference type="Proteomes" id="UP000001646"/>
    </source>
</evidence>
<evidence type="ECO:0000256" key="7">
    <source>
        <dbReference type="ARBA" id="ARBA00023180"/>
    </source>
</evidence>
<dbReference type="GeneTree" id="ENSGT00940000161089"/>
<reference evidence="12" key="2">
    <citation type="submission" date="2025-08" db="UniProtKB">
        <authorList>
            <consortium name="Ensembl"/>
        </authorList>
    </citation>
    <scope>IDENTIFICATION</scope>
</reference>
<dbReference type="SMART" id="SM00181">
    <property type="entry name" value="EGF"/>
    <property type="match status" value="3"/>
</dbReference>
<dbReference type="InterPro" id="IPR049883">
    <property type="entry name" value="NOTCH1_EGF-like"/>
</dbReference>
<dbReference type="Bgee" id="ENSACAG00000017769">
    <property type="expression patterns" value="Expressed in hemipenis and 8 other cell types or tissues"/>
</dbReference>
<dbReference type="Gene3D" id="2.10.25.10">
    <property type="entry name" value="Laminin"/>
    <property type="match status" value="4"/>
</dbReference>
<dbReference type="SMART" id="SM00179">
    <property type="entry name" value="EGF_CA"/>
    <property type="match status" value="3"/>
</dbReference>
<keyword evidence="7" id="KW-0325">Glycoprotein</keyword>
<reference evidence="12" key="3">
    <citation type="submission" date="2025-09" db="UniProtKB">
        <authorList>
            <consortium name="Ensembl"/>
        </authorList>
    </citation>
    <scope>IDENTIFICATION</scope>
</reference>
<organism evidence="12 13">
    <name type="scientific">Anolis carolinensis</name>
    <name type="common">Green anole</name>
    <name type="synonym">American chameleon</name>
    <dbReference type="NCBI Taxonomy" id="28377"/>
    <lineage>
        <taxon>Eukaryota</taxon>
        <taxon>Metazoa</taxon>
        <taxon>Chordata</taxon>
        <taxon>Craniata</taxon>
        <taxon>Vertebrata</taxon>
        <taxon>Euteleostomi</taxon>
        <taxon>Lepidosauria</taxon>
        <taxon>Squamata</taxon>
        <taxon>Bifurcata</taxon>
        <taxon>Unidentata</taxon>
        <taxon>Episquamata</taxon>
        <taxon>Toxicofera</taxon>
        <taxon>Iguania</taxon>
        <taxon>Dactyloidae</taxon>
        <taxon>Anolis</taxon>
    </lineage>
</organism>
<keyword evidence="3 8" id="KW-0245">EGF-like domain</keyword>
<name>A0A803SU48_ANOCA</name>
<dbReference type="InterPro" id="IPR000742">
    <property type="entry name" value="EGF"/>
</dbReference>
<keyword evidence="5" id="KW-0677">Repeat</keyword>
<feature type="domain" description="EGF-like" evidence="10">
    <location>
        <begin position="195"/>
        <end position="237"/>
    </location>
</feature>
<dbReference type="SUPFAM" id="SSF57603">
    <property type="entry name" value="FnI-like domain"/>
    <property type="match status" value="5"/>
</dbReference>
<dbReference type="Pfam" id="PF12662">
    <property type="entry name" value="cEGF"/>
    <property type="match status" value="1"/>
</dbReference>
<accession>A0A803SU48</accession>
<evidence type="ECO:0000256" key="5">
    <source>
        <dbReference type="ARBA" id="ARBA00022737"/>
    </source>
</evidence>
<evidence type="ECO:0000256" key="1">
    <source>
        <dbReference type="ARBA" id="ARBA00004613"/>
    </source>
</evidence>
<evidence type="ECO:0000256" key="6">
    <source>
        <dbReference type="ARBA" id="ARBA00023157"/>
    </source>
</evidence>
<evidence type="ECO:0000256" key="4">
    <source>
        <dbReference type="ARBA" id="ARBA00022729"/>
    </source>
</evidence>
<dbReference type="Pfam" id="PF07645">
    <property type="entry name" value="EGF_CA"/>
    <property type="match status" value="1"/>
</dbReference>
<dbReference type="Gene3D" id="2.10.70.10">
    <property type="entry name" value="Complement Module, domain 1"/>
    <property type="match status" value="1"/>
</dbReference>